<dbReference type="EMBL" id="CP144695">
    <property type="protein sequence ID" value="WVZ06024.1"/>
    <property type="molecule type" value="Genomic_DNA"/>
</dbReference>
<dbReference type="PANTHER" id="PTHR32285:SF11">
    <property type="entry name" value="PROTEIN TRICHOME BIREFRINGENCE-LIKE 34"/>
    <property type="match status" value="1"/>
</dbReference>
<keyword evidence="4" id="KW-1185">Reference proteome</keyword>
<dbReference type="Pfam" id="PF14416">
    <property type="entry name" value="PMR5N"/>
    <property type="match status" value="1"/>
</dbReference>
<keyword evidence="1" id="KW-0812">Transmembrane</keyword>
<protein>
    <recommendedName>
        <fullName evidence="2">Trichome birefringence-like N-terminal domain-containing protein</fullName>
    </recommendedName>
</protein>
<gene>
    <name evidence="3" type="ORF">V8G54_019370</name>
</gene>
<proteinExistence type="predicted"/>
<name>A0AAQ3RSD2_VIGMU</name>
<dbReference type="GO" id="GO:0005794">
    <property type="term" value="C:Golgi apparatus"/>
    <property type="evidence" value="ECO:0007669"/>
    <property type="project" value="TreeGrafter"/>
</dbReference>
<organism evidence="3 4">
    <name type="scientific">Vigna mungo</name>
    <name type="common">Black gram</name>
    <name type="synonym">Phaseolus mungo</name>
    <dbReference type="NCBI Taxonomy" id="3915"/>
    <lineage>
        <taxon>Eukaryota</taxon>
        <taxon>Viridiplantae</taxon>
        <taxon>Streptophyta</taxon>
        <taxon>Embryophyta</taxon>
        <taxon>Tracheophyta</taxon>
        <taxon>Spermatophyta</taxon>
        <taxon>Magnoliopsida</taxon>
        <taxon>eudicotyledons</taxon>
        <taxon>Gunneridae</taxon>
        <taxon>Pentapetalae</taxon>
        <taxon>rosids</taxon>
        <taxon>fabids</taxon>
        <taxon>Fabales</taxon>
        <taxon>Fabaceae</taxon>
        <taxon>Papilionoideae</taxon>
        <taxon>50 kb inversion clade</taxon>
        <taxon>NPAAA clade</taxon>
        <taxon>indigoferoid/millettioid clade</taxon>
        <taxon>Phaseoleae</taxon>
        <taxon>Vigna</taxon>
    </lineage>
</organism>
<evidence type="ECO:0000313" key="4">
    <source>
        <dbReference type="Proteomes" id="UP001374535"/>
    </source>
</evidence>
<dbReference type="InterPro" id="IPR025846">
    <property type="entry name" value="TBL_N"/>
</dbReference>
<dbReference type="GO" id="GO:0016413">
    <property type="term" value="F:O-acetyltransferase activity"/>
    <property type="evidence" value="ECO:0007669"/>
    <property type="project" value="InterPro"/>
</dbReference>
<sequence>MAKTQQVMVGGSSWGVRNTFHSLVAILTTLLLLTTTIYVRHDKGHLSPTINASSNSSFSSSKCDFFSGKWVFDNQSYPLYKEQQCSFMSDQLACEKFGRKDLSYQNWRWQPHHCDLPRSVL</sequence>
<dbReference type="PANTHER" id="PTHR32285">
    <property type="entry name" value="PROTEIN TRICHOME BIREFRINGENCE-LIKE 9-RELATED"/>
    <property type="match status" value="1"/>
</dbReference>
<evidence type="ECO:0000256" key="1">
    <source>
        <dbReference type="SAM" id="Phobius"/>
    </source>
</evidence>
<keyword evidence="1" id="KW-1133">Transmembrane helix</keyword>
<reference evidence="3 4" key="1">
    <citation type="journal article" date="2023" name="Life. Sci Alliance">
        <title>Evolutionary insights into 3D genome organization and epigenetic landscape of Vigna mungo.</title>
        <authorList>
            <person name="Junaid A."/>
            <person name="Singh B."/>
            <person name="Bhatia S."/>
        </authorList>
    </citation>
    <scope>NUCLEOTIDE SEQUENCE [LARGE SCALE GENOMIC DNA]</scope>
    <source>
        <strain evidence="3">Urdbean</strain>
    </source>
</reference>
<evidence type="ECO:0000313" key="3">
    <source>
        <dbReference type="EMBL" id="WVZ06024.1"/>
    </source>
</evidence>
<accession>A0AAQ3RSD2</accession>
<dbReference type="Proteomes" id="UP001374535">
    <property type="component" value="Chromosome 6"/>
</dbReference>
<dbReference type="InterPro" id="IPR029962">
    <property type="entry name" value="TBL"/>
</dbReference>
<feature type="domain" description="Trichome birefringence-like N-terminal" evidence="2">
    <location>
        <begin position="62"/>
        <end position="115"/>
    </location>
</feature>
<feature type="transmembrane region" description="Helical" evidence="1">
    <location>
        <begin position="20"/>
        <end position="39"/>
    </location>
</feature>
<keyword evidence="1" id="KW-0472">Membrane</keyword>
<evidence type="ECO:0000259" key="2">
    <source>
        <dbReference type="Pfam" id="PF14416"/>
    </source>
</evidence>
<dbReference type="AlphaFoldDB" id="A0AAQ3RSD2"/>